<gene>
    <name evidence="2" type="ORF">A5792_30760</name>
</gene>
<dbReference type="Proteomes" id="UP000093902">
    <property type="component" value="Unassembled WGS sequence"/>
</dbReference>
<keyword evidence="1" id="KW-0812">Transmembrane</keyword>
<dbReference type="RefSeq" id="WP_131812996.1">
    <property type="nucleotide sequence ID" value="NZ_LZSO01000041.1"/>
</dbReference>
<dbReference type="AlphaFoldDB" id="A0A1A0QPW0"/>
<evidence type="ECO:0000256" key="1">
    <source>
        <dbReference type="SAM" id="Phobius"/>
    </source>
</evidence>
<reference evidence="3" key="1">
    <citation type="submission" date="2016-06" db="EMBL/GenBank/DDBJ databases">
        <authorList>
            <person name="Sutton G."/>
            <person name="Brinkac L."/>
            <person name="Sanka R."/>
            <person name="Adams M."/>
            <person name="Lau E."/>
            <person name="Mehaffy C."/>
            <person name="Tameris M."/>
            <person name="Hatherill M."/>
            <person name="Hanekom W."/>
            <person name="Mahomed H."/>
            <person name="Mcshane H."/>
        </authorList>
    </citation>
    <scope>NUCLEOTIDE SEQUENCE [LARGE SCALE GENOMIC DNA]</scope>
    <source>
        <strain evidence="3">852002-51209_SCH5440388</strain>
    </source>
</reference>
<feature type="transmembrane region" description="Helical" evidence="1">
    <location>
        <begin position="15"/>
        <end position="37"/>
    </location>
</feature>
<accession>A0A1A0QPW0</accession>
<evidence type="ECO:0000313" key="2">
    <source>
        <dbReference type="EMBL" id="OBB24186.1"/>
    </source>
</evidence>
<name>A0A1A0QPW0_MYCPR</name>
<evidence type="ECO:0000313" key="3">
    <source>
        <dbReference type="Proteomes" id="UP000093902"/>
    </source>
</evidence>
<proteinExistence type="predicted"/>
<organism evidence="2 3">
    <name type="scientific">Mycolicibacterium peregrinum</name>
    <name type="common">Mycobacterium peregrinum</name>
    <dbReference type="NCBI Taxonomy" id="43304"/>
    <lineage>
        <taxon>Bacteria</taxon>
        <taxon>Bacillati</taxon>
        <taxon>Actinomycetota</taxon>
        <taxon>Actinomycetes</taxon>
        <taxon>Mycobacteriales</taxon>
        <taxon>Mycobacteriaceae</taxon>
        <taxon>Mycolicibacterium</taxon>
    </lineage>
</organism>
<comment type="caution">
    <text evidence="2">The sequence shown here is derived from an EMBL/GenBank/DDBJ whole genome shotgun (WGS) entry which is preliminary data.</text>
</comment>
<dbReference type="EMBL" id="LZSO01000041">
    <property type="protein sequence ID" value="OBB24186.1"/>
    <property type="molecule type" value="Genomic_DNA"/>
</dbReference>
<dbReference type="OrthoDB" id="4721289at2"/>
<protein>
    <submittedName>
        <fullName evidence="2">Uncharacterized protein</fullName>
    </submittedName>
</protein>
<sequence length="251" mass="27275">MSAFSGAQPGRRQRALAGIGSAVAAAAIVASITMWIVPAPSDRDTAAVSVMPPARDPQPTVHRRPPPAIDFARFTTVKMADYSTYESYDRSAVQFTTETGIRCRIDTVLNEEPGLNSIYCWGSSPAMPADFNEAHVSLSSHVSLDTASSVFSDFSYTDPADFIKGQEAYLDSQTAAIRQVDPTSYRTLAPMQKILITRAEIPLGRFGVHRSDPARTQAICAVDDQSSLMCDLQQHGARHGFVIAHSEQFAY</sequence>
<keyword evidence="1" id="KW-1133">Transmembrane helix</keyword>
<keyword evidence="1" id="KW-0472">Membrane</keyword>